<evidence type="ECO:0000259" key="3">
    <source>
        <dbReference type="Pfam" id="PF02397"/>
    </source>
</evidence>
<dbReference type="AlphaFoldDB" id="A0A5C9A2M5"/>
<comment type="similarity">
    <text evidence="1">Belongs to the bacterial sugar transferase family.</text>
</comment>
<comment type="caution">
    <text evidence="4">The sequence shown here is derived from an EMBL/GenBank/DDBJ whole genome shotgun (WGS) entry which is preliminary data.</text>
</comment>
<dbReference type="Pfam" id="PF02397">
    <property type="entry name" value="Bac_transf"/>
    <property type="match status" value="1"/>
</dbReference>
<feature type="transmembrane region" description="Helical" evidence="2">
    <location>
        <begin position="12"/>
        <end position="38"/>
    </location>
</feature>
<gene>
    <name evidence="4" type="ORF">FV139_11435</name>
</gene>
<dbReference type="GO" id="GO:0016780">
    <property type="term" value="F:phosphotransferase activity, for other substituted phosphate groups"/>
    <property type="evidence" value="ECO:0007669"/>
    <property type="project" value="TreeGrafter"/>
</dbReference>
<dbReference type="PANTHER" id="PTHR30576">
    <property type="entry name" value="COLANIC BIOSYNTHESIS UDP-GLUCOSE LIPID CARRIER TRANSFERASE"/>
    <property type="match status" value="1"/>
</dbReference>
<dbReference type="InterPro" id="IPR003362">
    <property type="entry name" value="Bact_transf"/>
</dbReference>
<dbReference type="EMBL" id="VRZA01000003">
    <property type="protein sequence ID" value="TXS94202.1"/>
    <property type="molecule type" value="Genomic_DNA"/>
</dbReference>
<accession>A0A5C9A2M5</accession>
<proteinExistence type="inferred from homology"/>
<evidence type="ECO:0000313" key="4">
    <source>
        <dbReference type="EMBL" id="TXS94202.1"/>
    </source>
</evidence>
<evidence type="ECO:0000256" key="2">
    <source>
        <dbReference type="SAM" id="Phobius"/>
    </source>
</evidence>
<evidence type="ECO:0000313" key="5">
    <source>
        <dbReference type="Proteomes" id="UP000321039"/>
    </source>
</evidence>
<organism evidence="4 5">
    <name type="scientific">Parahaliea maris</name>
    <dbReference type="NCBI Taxonomy" id="2716870"/>
    <lineage>
        <taxon>Bacteria</taxon>
        <taxon>Pseudomonadati</taxon>
        <taxon>Pseudomonadota</taxon>
        <taxon>Gammaproteobacteria</taxon>
        <taxon>Cellvibrionales</taxon>
        <taxon>Halieaceae</taxon>
        <taxon>Parahaliea</taxon>
    </lineage>
</organism>
<protein>
    <submittedName>
        <fullName evidence="4">Sugar transferase</fullName>
    </submittedName>
</protein>
<keyword evidence="2" id="KW-0472">Membrane</keyword>
<keyword evidence="2" id="KW-0812">Transmembrane</keyword>
<keyword evidence="4" id="KW-0808">Transferase</keyword>
<feature type="domain" description="Bacterial sugar transferase" evidence="3">
    <location>
        <begin position="10"/>
        <end position="201"/>
    </location>
</feature>
<dbReference type="RefSeq" id="WP_148068544.1">
    <property type="nucleotide sequence ID" value="NZ_VRZA01000003.1"/>
</dbReference>
<evidence type="ECO:0000256" key="1">
    <source>
        <dbReference type="ARBA" id="ARBA00006464"/>
    </source>
</evidence>
<reference evidence="4 5" key="1">
    <citation type="submission" date="2019-08" db="EMBL/GenBank/DDBJ databases">
        <title>Parahaliea maris sp. nov., isolated from the surface seawater.</title>
        <authorList>
            <person name="Liu Y."/>
        </authorList>
    </citation>
    <scope>NUCLEOTIDE SEQUENCE [LARGE SCALE GENOMIC DNA]</scope>
    <source>
        <strain evidence="4 5">HSLHS9</strain>
    </source>
</reference>
<dbReference type="Proteomes" id="UP000321039">
    <property type="component" value="Unassembled WGS sequence"/>
</dbReference>
<keyword evidence="5" id="KW-1185">Reference proteome</keyword>
<sequence>MTSPRQHRCKPIVDLACAAAALVGLSPLLLALGLWVGLGSGRPILYGQMRLGRNGVPFTLYKFRSLQTGTGDSSSIAAEDDARITRPGLLLRRWRLDELPQLYNVLRGDMSLVGPRPLPLKHAAHLPPEALAALQSVRPGITGPAAVDFLAEDAVLAGRDEAESLYLTRLLPEKVRLQLAYLADPSPWRDWPVVWRTLTSVWSGRARQRSAEHIARLLE</sequence>
<keyword evidence="2" id="KW-1133">Transmembrane helix</keyword>
<name>A0A5C9A2M5_9GAMM</name>
<dbReference type="PANTHER" id="PTHR30576:SF0">
    <property type="entry name" value="UNDECAPRENYL-PHOSPHATE N-ACETYLGALACTOSAMINYL 1-PHOSPHATE TRANSFERASE-RELATED"/>
    <property type="match status" value="1"/>
</dbReference>